<keyword evidence="4" id="KW-0997">Cell inner membrane</keyword>
<keyword evidence="7" id="KW-1133">Transmembrane helix</keyword>
<keyword evidence="3" id="KW-1003">Cell membrane</keyword>
<evidence type="ECO:0000256" key="3">
    <source>
        <dbReference type="ARBA" id="ARBA00022475"/>
    </source>
</evidence>
<evidence type="ECO:0000256" key="8">
    <source>
        <dbReference type="ARBA" id="ARBA00023136"/>
    </source>
</evidence>
<evidence type="ECO:0000256" key="7">
    <source>
        <dbReference type="ARBA" id="ARBA00022989"/>
    </source>
</evidence>
<proteinExistence type="predicted"/>
<sequence length="225" mass="24183">MPKTRTLKKILHRLLPAFVSILLLVGIGHAVVGGLRGGISPEPGYNEGNATTKARREDRPSSTMEIARVARDIAELHLFGEIPKATPKPALPLVAPLESTLDLVLHGIIAASEKGRSLAIIADANGKQDSYSVGSMLSEGIILQEVNDEHVVLRNGNRLETLRMWNVSRDESQGSGGKFLATGGNPGSMMQGTPANRGGRAPRSYHNRRPRRLRSPPPPGYPAGR</sequence>
<dbReference type="Gene3D" id="2.30.30.830">
    <property type="match status" value="1"/>
</dbReference>
<feature type="compositionally biased region" description="Basic residues" evidence="9">
    <location>
        <begin position="203"/>
        <end position="214"/>
    </location>
</feature>
<feature type="compositionally biased region" description="Pro residues" evidence="9">
    <location>
        <begin position="215"/>
        <end position="225"/>
    </location>
</feature>
<evidence type="ECO:0000256" key="4">
    <source>
        <dbReference type="ARBA" id="ARBA00022519"/>
    </source>
</evidence>
<dbReference type="EMBL" id="CAADFW010000014">
    <property type="protein sequence ID" value="VFK57024.1"/>
    <property type="molecule type" value="Genomic_DNA"/>
</dbReference>
<evidence type="ECO:0000259" key="10">
    <source>
        <dbReference type="Pfam" id="PF11356"/>
    </source>
</evidence>
<feature type="region of interest" description="Disordered" evidence="9">
    <location>
        <begin position="41"/>
        <end position="60"/>
    </location>
</feature>
<keyword evidence="5" id="KW-0812">Transmembrane</keyword>
<evidence type="ECO:0000256" key="1">
    <source>
        <dbReference type="ARBA" id="ARBA00004533"/>
    </source>
</evidence>
<feature type="region of interest" description="Disordered" evidence="9">
    <location>
        <begin position="170"/>
        <end position="225"/>
    </location>
</feature>
<organism evidence="12">
    <name type="scientific">Candidatus Kentrum sp. TC</name>
    <dbReference type="NCBI Taxonomy" id="2126339"/>
    <lineage>
        <taxon>Bacteria</taxon>
        <taxon>Pseudomonadati</taxon>
        <taxon>Pseudomonadota</taxon>
        <taxon>Gammaproteobacteria</taxon>
        <taxon>Candidatus Kentrum</taxon>
    </lineage>
</organism>
<reference evidence="12" key="1">
    <citation type="submission" date="2019-02" db="EMBL/GenBank/DDBJ databases">
        <authorList>
            <person name="Gruber-Vodicka R. H."/>
            <person name="Seah K. B. B."/>
        </authorList>
    </citation>
    <scope>NUCLEOTIDE SEQUENCE</scope>
    <source>
        <strain evidence="11">BECK_BZ123</strain>
        <strain evidence="12">BECK_BZ125</strain>
        <strain evidence="13">BECK_BZ126</strain>
    </source>
</reference>
<dbReference type="EMBL" id="CAADFT010000020">
    <property type="protein sequence ID" value="VFK42633.1"/>
    <property type="molecule type" value="Genomic_DNA"/>
</dbReference>
<evidence type="ECO:0000256" key="9">
    <source>
        <dbReference type="SAM" id="MobiDB-lite"/>
    </source>
</evidence>
<dbReference type="Pfam" id="PF11356">
    <property type="entry name" value="T2SSC"/>
    <property type="match status" value="1"/>
</dbReference>
<dbReference type="GO" id="GO:0005886">
    <property type="term" value="C:plasma membrane"/>
    <property type="evidence" value="ECO:0007669"/>
    <property type="project" value="UniProtKB-SubCell"/>
</dbReference>
<evidence type="ECO:0000256" key="6">
    <source>
        <dbReference type="ARBA" id="ARBA00022927"/>
    </source>
</evidence>
<keyword evidence="6" id="KW-0653">Protein transport</keyword>
<evidence type="ECO:0000256" key="5">
    <source>
        <dbReference type="ARBA" id="ARBA00022692"/>
    </source>
</evidence>
<evidence type="ECO:0000313" key="13">
    <source>
        <dbReference type="EMBL" id="VFK57024.1"/>
    </source>
</evidence>
<evidence type="ECO:0000313" key="11">
    <source>
        <dbReference type="EMBL" id="VFK41429.1"/>
    </source>
</evidence>
<accession>A0A450YM63</accession>
<name>A0A450YM63_9GAMM</name>
<gene>
    <name evidence="11" type="ORF">BECKTC1821D_GA0114238_101024</name>
    <name evidence="12" type="ORF">BECKTC1821E_GA0114239_102023</name>
    <name evidence="13" type="ORF">BECKTC1821F_GA0114240_10149</name>
</gene>
<dbReference type="InterPro" id="IPR024961">
    <property type="entry name" value="T2SS_GspC_N"/>
</dbReference>
<keyword evidence="8" id="KW-0472">Membrane</keyword>
<comment type="subcellular location">
    <subcellularLocation>
        <location evidence="1">Cell inner membrane</location>
    </subcellularLocation>
</comment>
<keyword evidence="2" id="KW-0813">Transport</keyword>
<dbReference type="AlphaFoldDB" id="A0A450YM63"/>
<evidence type="ECO:0000313" key="12">
    <source>
        <dbReference type="EMBL" id="VFK42633.1"/>
    </source>
</evidence>
<feature type="domain" description="Type II secretion system protein GspC N-terminal" evidence="10">
    <location>
        <begin position="61"/>
        <end position="164"/>
    </location>
</feature>
<dbReference type="GO" id="GO:0015031">
    <property type="term" value="P:protein transport"/>
    <property type="evidence" value="ECO:0007669"/>
    <property type="project" value="UniProtKB-KW"/>
</dbReference>
<protein>
    <submittedName>
        <fullName evidence="12">Type IV pilus biogenesis</fullName>
    </submittedName>
</protein>
<evidence type="ECO:0000256" key="2">
    <source>
        <dbReference type="ARBA" id="ARBA00022448"/>
    </source>
</evidence>
<dbReference type="EMBL" id="CAADFS010000010">
    <property type="protein sequence ID" value="VFK41429.1"/>
    <property type="molecule type" value="Genomic_DNA"/>
</dbReference>